<comment type="function">
    <text evidence="3">Catalyzes the formation of N(4)-acetylcytidine (ac(4)C) at the wobble position of elongator tRNA(Met), using acetate and ATP as substrates. First activates an acetate ion to form acetyladenylate (Ac-AMP) and then transfers the acetyl group to tRNA to form ac(4)C34.</text>
</comment>
<dbReference type="HAMAP" id="MF_01539">
    <property type="entry name" value="TmcAL"/>
    <property type="match status" value="1"/>
</dbReference>
<keyword evidence="3" id="KW-0067">ATP-binding</keyword>
<keyword evidence="5" id="KW-1185">Reference proteome</keyword>
<dbReference type="GO" id="GO:0000049">
    <property type="term" value="F:tRNA binding"/>
    <property type="evidence" value="ECO:0007669"/>
    <property type="project" value="UniProtKB-KW"/>
</dbReference>
<dbReference type="GO" id="GO:0016879">
    <property type="term" value="F:ligase activity, forming carbon-nitrogen bonds"/>
    <property type="evidence" value="ECO:0007669"/>
    <property type="project" value="UniProtKB-UniRule"/>
</dbReference>
<protein>
    <recommendedName>
        <fullName evidence="3">tRNA(Met) cytidine acetate ligase</fullName>
        <ecNumber evidence="3">6.3.4.-</ecNumber>
    </recommendedName>
</protein>
<evidence type="ECO:0000256" key="3">
    <source>
        <dbReference type="HAMAP-Rule" id="MF_01539"/>
    </source>
</evidence>
<dbReference type="Proteomes" id="UP000300879">
    <property type="component" value="Chromosome"/>
</dbReference>
<accession>A0A4P8XKL4</accession>
<proteinExistence type="inferred from homology"/>
<sequence length="421" mass="46329">MIYFVQGADLVKTVGIIVEYNPLHNGHVLHYKKSKAIAQAERTVAVMSGNFLQRGEPALAGKRARTEMALSMGADLVIELPAAYAIQPAEWFAYGAVSLLHATGVVDSLCFGSESGTLRELTPLAALLSAEDSPFREELHRQMSLGHSYPAAYAAAAGAAQGSSPAEAAEITSLLGKPNNTLGLHYLMALRRLNSPIQAYTIPREAAQYHDLLPAGPTIASATSIRRIIREQGLEAAAPYMPRYTLDILRRETALGRGPVDWEAFKQPLFLLLQTLSTRGLSRMLEVSEGLEHRIKRLLPLLPQPSVEELISALKTKRYTRTKLQRMLLHILLQHSKEELSPERLAHGPGYIRVLGFSSRGQELLKAMKKSAALPVIMQASDLEHPQLELDVQASAAYAGAYPDPHTSWMYEDYLMPPLRL</sequence>
<gene>
    <name evidence="3" type="primary">tmcAL</name>
    <name evidence="4" type="ORF">E6C60_2555</name>
</gene>
<dbReference type="NCBIfam" id="NF010191">
    <property type="entry name" value="PRK13670.1"/>
    <property type="match status" value="1"/>
</dbReference>
<feature type="binding site" evidence="3">
    <location>
        <position position="179"/>
    </location>
    <ligand>
        <name>ATP</name>
        <dbReference type="ChEBI" id="CHEBI:30616"/>
    </ligand>
</feature>
<dbReference type="PANTHER" id="PTHR37825">
    <property type="entry name" value="TRNA(MET) CYTIDINE ACETATE LIGASE"/>
    <property type="match status" value="1"/>
</dbReference>
<dbReference type="KEGG" id="palo:E6C60_2555"/>
<keyword evidence="3" id="KW-0547">Nucleotide-binding</keyword>
<dbReference type="InterPro" id="IPR008513">
    <property type="entry name" value="tRNA(Met)_cyd_acetate_ligase"/>
</dbReference>
<keyword evidence="3" id="KW-0694">RNA-binding</keyword>
<dbReference type="EC" id="6.3.4.-" evidence="3"/>
<dbReference type="AlphaFoldDB" id="A0A4P8XKL4"/>
<comment type="catalytic activity">
    <reaction evidence="3">
        <text>cytidine(34) in elongator tRNA(Met) + acetate + ATP = N(4)-acetylcytidine(34) in elongator tRNA(Met) + AMP + diphosphate</text>
        <dbReference type="Rhea" id="RHEA:58144"/>
        <dbReference type="Rhea" id="RHEA-COMP:10693"/>
        <dbReference type="Rhea" id="RHEA-COMP:10694"/>
        <dbReference type="ChEBI" id="CHEBI:30089"/>
        <dbReference type="ChEBI" id="CHEBI:30616"/>
        <dbReference type="ChEBI" id="CHEBI:33019"/>
        <dbReference type="ChEBI" id="CHEBI:74900"/>
        <dbReference type="ChEBI" id="CHEBI:82748"/>
        <dbReference type="ChEBI" id="CHEBI:456215"/>
    </reaction>
</comment>
<evidence type="ECO:0000313" key="4">
    <source>
        <dbReference type="EMBL" id="QCT03267.1"/>
    </source>
</evidence>
<dbReference type="GO" id="GO:0006400">
    <property type="term" value="P:tRNA modification"/>
    <property type="evidence" value="ECO:0007669"/>
    <property type="project" value="UniProtKB-UniRule"/>
</dbReference>
<feature type="binding site" evidence="3">
    <location>
        <position position="112"/>
    </location>
    <ligand>
        <name>ATP</name>
        <dbReference type="ChEBI" id="CHEBI:30616"/>
    </ligand>
</feature>
<dbReference type="PANTHER" id="PTHR37825:SF1">
    <property type="entry name" value="TRNA(MET) CYTIDINE ACETATE LIGASE"/>
    <property type="match status" value="1"/>
</dbReference>
<comment type="similarity">
    <text evidence="3">Belongs to the TmcAL family.</text>
</comment>
<evidence type="ECO:0000256" key="1">
    <source>
        <dbReference type="ARBA" id="ARBA00022598"/>
    </source>
</evidence>
<dbReference type="SUPFAM" id="SSF52374">
    <property type="entry name" value="Nucleotidylyl transferase"/>
    <property type="match status" value="1"/>
</dbReference>
<evidence type="ECO:0000313" key="5">
    <source>
        <dbReference type="Proteomes" id="UP000300879"/>
    </source>
</evidence>
<reference evidence="4 5" key="1">
    <citation type="submission" date="2019-05" db="EMBL/GenBank/DDBJ databases">
        <authorList>
            <person name="Chen C."/>
        </authorList>
    </citation>
    <scope>NUCLEOTIDE SEQUENCE [LARGE SCALE GENOMIC DNA]</scope>
    <source>
        <strain evidence="4 5">HB172198</strain>
    </source>
</reference>
<dbReference type="EMBL" id="CP040396">
    <property type="protein sequence ID" value="QCT03267.1"/>
    <property type="molecule type" value="Genomic_DNA"/>
</dbReference>
<dbReference type="GO" id="GO:0005737">
    <property type="term" value="C:cytoplasm"/>
    <property type="evidence" value="ECO:0007669"/>
    <property type="project" value="UniProtKB-SubCell"/>
</dbReference>
<organism evidence="4 5">
    <name type="scientific">Paenibacillus algicola</name>
    <dbReference type="NCBI Taxonomy" id="2565926"/>
    <lineage>
        <taxon>Bacteria</taxon>
        <taxon>Bacillati</taxon>
        <taxon>Bacillota</taxon>
        <taxon>Bacilli</taxon>
        <taxon>Bacillales</taxon>
        <taxon>Paenibacillaceae</taxon>
        <taxon>Paenibacillus</taxon>
    </lineage>
</organism>
<evidence type="ECO:0000256" key="2">
    <source>
        <dbReference type="ARBA" id="ARBA00022694"/>
    </source>
</evidence>
<name>A0A4P8XKL4_9BACL</name>
<dbReference type="GO" id="GO:0005524">
    <property type="term" value="F:ATP binding"/>
    <property type="evidence" value="ECO:0007669"/>
    <property type="project" value="UniProtKB-KW"/>
</dbReference>
<keyword evidence="1 3" id="KW-0436">Ligase</keyword>
<dbReference type="InterPro" id="IPR014729">
    <property type="entry name" value="Rossmann-like_a/b/a_fold"/>
</dbReference>
<feature type="binding site" evidence="3">
    <location>
        <begin position="17"/>
        <end position="30"/>
    </location>
    <ligand>
        <name>ATP</name>
        <dbReference type="ChEBI" id="CHEBI:30616"/>
    </ligand>
</feature>
<comment type="caution">
    <text evidence="3">Lacks conserved residue(s) required for the propagation of feature annotation.</text>
</comment>
<feature type="binding site" evidence="3">
    <location>
        <position position="204"/>
    </location>
    <ligand>
        <name>ATP</name>
        <dbReference type="ChEBI" id="CHEBI:30616"/>
    </ligand>
</feature>
<comment type="subcellular location">
    <subcellularLocation>
        <location evidence="3">Cytoplasm</location>
    </subcellularLocation>
</comment>
<dbReference type="Gene3D" id="3.40.50.620">
    <property type="entry name" value="HUPs"/>
    <property type="match status" value="1"/>
</dbReference>
<keyword evidence="2 3" id="KW-0819">tRNA processing</keyword>
<keyword evidence="3" id="KW-0963">Cytoplasm</keyword>
<keyword evidence="3" id="KW-0820">tRNA-binding</keyword>
<dbReference type="Pfam" id="PF05636">
    <property type="entry name" value="HIGH_NTase1"/>
    <property type="match status" value="1"/>
</dbReference>